<dbReference type="Proteomes" id="UP000775213">
    <property type="component" value="Unassembled WGS sequence"/>
</dbReference>
<dbReference type="Gene3D" id="3.80.10.10">
    <property type="entry name" value="Ribonuclease Inhibitor"/>
    <property type="match status" value="1"/>
</dbReference>
<dbReference type="InterPro" id="IPR032675">
    <property type="entry name" value="LRR_dom_sf"/>
</dbReference>
<organism evidence="1 2">
    <name type="scientific">Dendrobium chrysotoxum</name>
    <name type="common">Orchid</name>
    <dbReference type="NCBI Taxonomy" id="161865"/>
    <lineage>
        <taxon>Eukaryota</taxon>
        <taxon>Viridiplantae</taxon>
        <taxon>Streptophyta</taxon>
        <taxon>Embryophyta</taxon>
        <taxon>Tracheophyta</taxon>
        <taxon>Spermatophyta</taxon>
        <taxon>Magnoliopsida</taxon>
        <taxon>Liliopsida</taxon>
        <taxon>Asparagales</taxon>
        <taxon>Orchidaceae</taxon>
        <taxon>Epidendroideae</taxon>
        <taxon>Malaxideae</taxon>
        <taxon>Dendrobiinae</taxon>
        <taxon>Dendrobium</taxon>
    </lineage>
</organism>
<evidence type="ECO:0000313" key="2">
    <source>
        <dbReference type="Proteomes" id="UP000775213"/>
    </source>
</evidence>
<reference evidence="1 2" key="1">
    <citation type="journal article" date="2021" name="Hortic Res">
        <title>Chromosome-scale assembly of the Dendrobium chrysotoxum genome enhances the understanding of orchid evolution.</title>
        <authorList>
            <person name="Zhang Y."/>
            <person name="Zhang G.Q."/>
            <person name="Zhang D."/>
            <person name="Liu X.D."/>
            <person name="Xu X.Y."/>
            <person name="Sun W.H."/>
            <person name="Yu X."/>
            <person name="Zhu X."/>
            <person name="Wang Z.W."/>
            <person name="Zhao X."/>
            <person name="Zhong W.Y."/>
            <person name="Chen H."/>
            <person name="Yin W.L."/>
            <person name="Huang T."/>
            <person name="Niu S.C."/>
            <person name="Liu Z.J."/>
        </authorList>
    </citation>
    <scope>NUCLEOTIDE SEQUENCE [LARGE SCALE GENOMIC DNA]</scope>
    <source>
        <strain evidence="1">Lindl</strain>
    </source>
</reference>
<dbReference type="SUPFAM" id="SSF52058">
    <property type="entry name" value="L domain-like"/>
    <property type="match status" value="1"/>
</dbReference>
<sequence>MLSDNKISGSIPPSISKLTSLSQLQLDMNQISGLIPLELSDLRSSLYSSHGRTNSREAYLPVSVPLPASNP</sequence>
<dbReference type="Pfam" id="PF00560">
    <property type="entry name" value="LRR_1"/>
    <property type="match status" value="2"/>
</dbReference>
<gene>
    <name evidence="1" type="ORF">IEQ34_010775</name>
</gene>
<name>A0AAV7GX20_DENCH</name>
<keyword evidence="2" id="KW-1185">Reference proteome</keyword>
<dbReference type="EMBL" id="JAGFBR010000010">
    <property type="protein sequence ID" value="KAH0460112.1"/>
    <property type="molecule type" value="Genomic_DNA"/>
</dbReference>
<comment type="caution">
    <text evidence="1">The sequence shown here is derived from an EMBL/GenBank/DDBJ whole genome shotgun (WGS) entry which is preliminary data.</text>
</comment>
<dbReference type="AlphaFoldDB" id="A0AAV7GX20"/>
<dbReference type="InterPro" id="IPR001611">
    <property type="entry name" value="Leu-rich_rpt"/>
</dbReference>
<evidence type="ECO:0000313" key="1">
    <source>
        <dbReference type="EMBL" id="KAH0460112.1"/>
    </source>
</evidence>
<accession>A0AAV7GX20</accession>
<protein>
    <submittedName>
        <fullName evidence="1">Uncharacterized protein</fullName>
    </submittedName>
</protein>
<proteinExistence type="predicted"/>